<sequence length="134" mass="15558">MYLLMSEFYQKKGLYVFSHPKYKLHTNFDSFDIVHVNDIPRQPQGSLDCGLYISTYAEFLSDGNGISTGPFDPDLMRRKYAVLCGIMACSKFKLRRLVTVRHQTSQSDQTLMWIVVNVSQSFSFIVFLEFLYSQ</sequence>
<reference evidence="1" key="1">
    <citation type="submission" date="2023-08" db="EMBL/GenBank/DDBJ databases">
        <title>A de novo genome assembly of Solanum verrucosum Schlechtendal, a Mexican diploid species geographically isolated from the other diploid A-genome species in potato relatives.</title>
        <authorList>
            <person name="Hosaka K."/>
        </authorList>
    </citation>
    <scope>NUCLEOTIDE SEQUENCE</scope>
    <source>
        <tissue evidence="1">Young leaves</tissue>
    </source>
</reference>
<dbReference type="SUPFAM" id="SSF54001">
    <property type="entry name" value="Cysteine proteinases"/>
    <property type="match status" value="1"/>
</dbReference>
<dbReference type="Proteomes" id="UP001234989">
    <property type="component" value="Chromosome 10"/>
</dbReference>
<keyword evidence="2" id="KW-1185">Reference proteome</keyword>
<evidence type="ECO:0008006" key="3">
    <source>
        <dbReference type="Google" id="ProtNLM"/>
    </source>
</evidence>
<dbReference type="PANTHER" id="PTHR33022:SF26">
    <property type="entry name" value="UBIQUITIN-LIKE PROTEASE FAMILY PROFILE DOMAIN-CONTAINING PROTEIN"/>
    <property type="match status" value="1"/>
</dbReference>
<name>A0AAF0ZRN6_SOLVR</name>
<dbReference type="InterPro" id="IPR038765">
    <property type="entry name" value="Papain-like_cys_pep_sf"/>
</dbReference>
<dbReference type="EMBL" id="CP133621">
    <property type="protein sequence ID" value="WMV49592.1"/>
    <property type="molecule type" value="Genomic_DNA"/>
</dbReference>
<dbReference type="Gene3D" id="3.40.395.10">
    <property type="entry name" value="Adenoviral Proteinase, Chain A"/>
    <property type="match status" value="1"/>
</dbReference>
<organism evidence="1 2">
    <name type="scientific">Solanum verrucosum</name>
    <dbReference type="NCBI Taxonomy" id="315347"/>
    <lineage>
        <taxon>Eukaryota</taxon>
        <taxon>Viridiplantae</taxon>
        <taxon>Streptophyta</taxon>
        <taxon>Embryophyta</taxon>
        <taxon>Tracheophyta</taxon>
        <taxon>Spermatophyta</taxon>
        <taxon>Magnoliopsida</taxon>
        <taxon>eudicotyledons</taxon>
        <taxon>Gunneridae</taxon>
        <taxon>Pentapetalae</taxon>
        <taxon>asterids</taxon>
        <taxon>lamiids</taxon>
        <taxon>Solanales</taxon>
        <taxon>Solanaceae</taxon>
        <taxon>Solanoideae</taxon>
        <taxon>Solaneae</taxon>
        <taxon>Solanum</taxon>
    </lineage>
</organism>
<gene>
    <name evidence="1" type="ORF">MTR67_042977</name>
</gene>
<dbReference type="AlphaFoldDB" id="A0AAF0ZRN6"/>
<accession>A0AAF0ZRN6</accession>
<proteinExistence type="predicted"/>
<dbReference type="PANTHER" id="PTHR33022">
    <property type="entry name" value="DUF1985 DOMAIN-CONTAINING PROTEIN"/>
    <property type="match status" value="1"/>
</dbReference>
<evidence type="ECO:0000313" key="2">
    <source>
        <dbReference type="Proteomes" id="UP001234989"/>
    </source>
</evidence>
<evidence type="ECO:0000313" key="1">
    <source>
        <dbReference type="EMBL" id="WMV49592.1"/>
    </source>
</evidence>
<protein>
    <recommendedName>
        <fullName evidence="3">Ubiquitin-like protease family profile domain-containing protein</fullName>
    </recommendedName>
</protein>